<keyword evidence="2" id="KW-1185">Reference proteome</keyword>
<dbReference type="STRING" id="706587.Desti_0948"/>
<reference evidence="2" key="1">
    <citation type="submission" date="2012-06" db="EMBL/GenBank/DDBJ databases">
        <title>Complete sequence of chromosome of Desulfomonile tiedjei DSM 6799.</title>
        <authorList>
            <person name="Lucas S."/>
            <person name="Copeland A."/>
            <person name="Lapidus A."/>
            <person name="Glavina del Rio T."/>
            <person name="Dalin E."/>
            <person name="Tice H."/>
            <person name="Bruce D."/>
            <person name="Goodwin L."/>
            <person name="Pitluck S."/>
            <person name="Peters L."/>
            <person name="Ovchinnikova G."/>
            <person name="Zeytun A."/>
            <person name="Lu M."/>
            <person name="Kyrpides N."/>
            <person name="Mavromatis K."/>
            <person name="Ivanova N."/>
            <person name="Brettin T."/>
            <person name="Detter J.C."/>
            <person name="Han C."/>
            <person name="Larimer F."/>
            <person name="Land M."/>
            <person name="Hauser L."/>
            <person name="Markowitz V."/>
            <person name="Cheng J.-F."/>
            <person name="Hugenholtz P."/>
            <person name="Woyke T."/>
            <person name="Wu D."/>
            <person name="Spring S."/>
            <person name="Schroeder M."/>
            <person name="Brambilla E."/>
            <person name="Klenk H.-P."/>
            <person name="Eisen J.A."/>
        </authorList>
    </citation>
    <scope>NUCLEOTIDE SEQUENCE [LARGE SCALE GENOMIC DNA]</scope>
    <source>
        <strain evidence="2">ATCC 49306 / DSM 6799 / DCB-1</strain>
    </source>
</reference>
<proteinExistence type="predicted"/>
<protein>
    <submittedName>
        <fullName evidence="1">Uncharacterized protein</fullName>
    </submittedName>
</protein>
<accession>I4C276</accession>
<sequence length="122" mass="13326">MFSFVTSKRNGSSRALRTVGTKSLISVALLILLCVALASYGTEFDSGPIESVSNNVVLVRGNKGIYELELIGPCLWCEEGLEVLITFSGILRATLTPHVKSPDSFSPRPVHVLITRDARYEE</sequence>
<dbReference type="RefSeq" id="WP_014808823.1">
    <property type="nucleotide sequence ID" value="NC_018025.1"/>
</dbReference>
<name>I4C276_DESTA</name>
<dbReference type="HOGENOM" id="CLU_2023026_0_0_7"/>
<dbReference type="EMBL" id="CP003360">
    <property type="protein sequence ID" value="AFM23667.1"/>
    <property type="molecule type" value="Genomic_DNA"/>
</dbReference>
<gene>
    <name evidence="1" type="ordered locus">Desti_0948</name>
</gene>
<dbReference type="AlphaFoldDB" id="I4C276"/>
<evidence type="ECO:0000313" key="2">
    <source>
        <dbReference type="Proteomes" id="UP000006055"/>
    </source>
</evidence>
<evidence type="ECO:0000313" key="1">
    <source>
        <dbReference type="EMBL" id="AFM23667.1"/>
    </source>
</evidence>
<organism evidence="1 2">
    <name type="scientific">Desulfomonile tiedjei (strain ATCC 49306 / DSM 6799 / DCB-1)</name>
    <dbReference type="NCBI Taxonomy" id="706587"/>
    <lineage>
        <taxon>Bacteria</taxon>
        <taxon>Pseudomonadati</taxon>
        <taxon>Thermodesulfobacteriota</taxon>
        <taxon>Desulfomonilia</taxon>
        <taxon>Desulfomonilales</taxon>
        <taxon>Desulfomonilaceae</taxon>
        <taxon>Desulfomonile</taxon>
    </lineage>
</organism>
<dbReference type="KEGG" id="dti:Desti_0948"/>
<dbReference type="Proteomes" id="UP000006055">
    <property type="component" value="Chromosome"/>
</dbReference>